<dbReference type="Pfam" id="PF00534">
    <property type="entry name" value="Glycos_transf_1"/>
    <property type="match status" value="1"/>
</dbReference>
<dbReference type="RefSeq" id="WP_143125131.1">
    <property type="nucleotide sequence ID" value="NZ_VJMG01000023.1"/>
</dbReference>
<dbReference type="InterPro" id="IPR050194">
    <property type="entry name" value="Glycosyltransferase_grp1"/>
</dbReference>
<evidence type="ECO:0000313" key="3">
    <source>
        <dbReference type="Proteomes" id="UP000316801"/>
    </source>
</evidence>
<keyword evidence="2" id="KW-0808">Transferase</keyword>
<dbReference type="PANTHER" id="PTHR45947">
    <property type="entry name" value="SULFOQUINOVOSYL TRANSFERASE SQD2"/>
    <property type="match status" value="1"/>
</dbReference>
<keyword evidence="3" id="KW-1185">Reference proteome</keyword>
<proteinExistence type="predicted"/>
<reference evidence="2 3" key="1">
    <citation type="submission" date="2019-07" db="EMBL/GenBank/DDBJ databases">
        <title>Ln-dependent methylotrophs.</title>
        <authorList>
            <person name="Tani A."/>
        </authorList>
    </citation>
    <scope>NUCLEOTIDE SEQUENCE [LARGE SCALE GENOMIC DNA]</scope>
    <source>
        <strain evidence="2 3">SM12</strain>
    </source>
</reference>
<gene>
    <name evidence="2" type="ORF">FNA46_10430</name>
</gene>
<dbReference type="SUPFAM" id="SSF53756">
    <property type="entry name" value="UDP-Glycosyltransferase/glycogen phosphorylase"/>
    <property type="match status" value="1"/>
</dbReference>
<accession>A0A549TBI4</accession>
<sequence length="394" mass="43603">MTQVLIIDTHPVQYRAPIYQDLARYDGVSLTVAYYNDASVRGYRDVEFQREVKWNMPLLSGYSHEVLLPGREDTRDTFWGFKGIEVGKVLSKHKPDLVIIHSVNHWVGIRFALAARLRGIACWLRVETQDEAFIRRSSLKQTVRSLGYRAIYSLFNGAFCFGELNRRHLVAHGFKPSQLVMTRFSTVDKAAGLSATEKSTRARALRERLGISAESVVVAAFGKLIPKKDPETVIKACIALAATTGRDVTCLLVGSGALEEDLRSRYAQAPGIRLVLTGFINQDEIGDYYLASDVVVLASRREGEVWGLVCNEALQAGCALAMSEAVGAAPEFGHRERCGIFAIGDVAALTTLLQKLCLFERDYNWASGFMQDYSTEAAASGLASVARLVRRREG</sequence>
<name>A0A549TBI4_9HYPH</name>
<evidence type="ECO:0000259" key="1">
    <source>
        <dbReference type="Pfam" id="PF00534"/>
    </source>
</evidence>
<dbReference type="EMBL" id="VJMG01000023">
    <property type="protein sequence ID" value="TRL39170.1"/>
    <property type="molecule type" value="Genomic_DNA"/>
</dbReference>
<dbReference type="AlphaFoldDB" id="A0A549TBI4"/>
<protein>
    <submittedName>
        <fullName evidence="2">Glycosyltransferase family 4 protein</fullName>
    </submittedName>
</protein>
<dbReference type="CDD" id="cd03801">
    <property type="entry name" value="GT4_PimA-like"/>
    <property type="match status" value="1"/>
</dbReference>
<dbReference type="Gene3D" id="3.40.50.2000">
    <property type="entry name" value="Glycogen Phosphorylase B"/>
    <property type="match status" value="2"/>
</dbReference>
<comment type="caution">
    <text evidence="2">The sequence shown here is derived from an EMBL/GenBank/DDBJ whole genome shotgun (WGS) entry which is preliminary data.</text>
</comment>
<dbReference type="PANTHER" id="PTHR45947:SF3">
    <property type="entry name" value="SULFOQUINOVOSYL TRANSFERASE SQD2"/>
    <property type="match status" value="1"/>
</dbReference>
<feature type="domain" description="Glycosyl transferase family 1" evidence="1">
    <location>
        <begin position="205"/>
        <end position="355"/>
    </location>
</feature>
<dbReference type="InterPro" id="IPR001296">
    <property type="entry name" value="Glyco_trans_1"/>
</dbReference>
<organism evidence="2 3">
    <name type="scientific">Rhizobium straminoryzae</name>
    <dbReference type="NCBI Taxonomy" id="1387186"/>
    <lineage>
        <taxon>Bacteria</taxon>
        <taxon>Pseudomonadati</taxon>
        <taxon>Pseudomonadota</taxon>
        <taxon>Alphaproteobacteria</taxon>
        <taxon>Hyphomicrobiales</taxon>
        <taxon>Rhizobiaceae</taxon>
        <taxon>Rhizobium/Agrobacterium group</taxon>
        <taxon>Rhizobium</taxon>
    </lineage>
</organism>
<dbReference type="GO" id="GO:0016757">
    <property type="term" value="F:glycosyltransferase activity"/>
    <property type="evidence" value="ECO:0007669"/>
    <property type="project" value="InterPro"/>
</dbReference>
<dbReference type="Proteomes" id="UP000316801">
    <property type="component" value="Unassembled WGS sequence"/>
</dbReference>
<evidence type="ECO:0000313" key="2">
    <source>
        <dbReference type="EMBL" id="TRL39170.1"/>
    </source>
</evidence>